<evidence type="ECO:0000259" key="1">
    <source>
        <dbReference type="Pfam" id="PF01370"/>
    </source>
</evidence>
<dbReference type="OrthoDB" id="2735536at2759"/>
<dbReference type="InterPro" id="IPR001509">
    <property type="entry name" value="Epimerase_deHydtase"/>
</dbReference>
<dbReference type="InterPro" id="IPR051783">
    <property type="entry name" value="NAD(P)-dependent_oxidoreduct"/>
</dbReference>
<dbReference type="OMA" id="QWVASDK"/>
<proteinExistence type="predicted"/>
<dbReference type="SUPFAM" id="SSF51735">
    <property type="entry name" value="NAD(P)-binding Rossmann-fold domains"/>
    <property type="match status" value="1"/>
</dbReference>
<feature type="domain" description="NAD-dependent epimerase/dehydratase" evidence="1">
    <location>
        <begin position="22"/>
        <end position="273"/>
    </location>
</feature>
<dbReference type="EMBL" id="DF977457">
    <property type="protein sequence ID" value="GAP88747.1"/>
    <property type="molecule type" value="Genomic_DNA"/>
</dbReference>
<dbReference type="GO" id="GO:0004029">
    <property type="term" value="F:aldehyde dehydrogenase (NAD+) activity"/>
    <property type="evidence" value="ECO:0007669"/>
    <property type="project" value="TreeGrafter"/>
</dbReference>
<dbReference type="Proteomes" id="UP000054516">
    <property type="component" value="Unassembled WGS sequence"/>
</dbReference>
<reference evidence="2" key="1">
    <citation type="submission" date="2016-03" db="EMBL/GenBank/DDBJ databases">
        <title>Draft genome sequence of Rosellinia necatrix.</title>
        <authorList>
            <person name="Kanematsu S."/>
        </authorList>
    </citation>
    <scope>NUCLEOTIDE SEQUENCE [LARGE SCALE GENOMIC DNA]</scope>
    <source>
        <strain evidence="2">W97</strain>
    </source>
</reference>
<dbReference type="Gene3D" id="3.40.50.720">
    <property type="entry name" value="NAD(P)-binding Rossmann-like Domain"/>
    <property type="match status" value="1"/>
</dbReference>
<sequence>MSSSSSYIQATASSARPPPKTVLVTGAAGCIGFAVSRAFARAGWAVYGLVRRASAADALRAEEVTPVVGAIGPDLGFVDALLRAAGRPFDVVVSCTEQMPFDDHWRDLLALLGRVGAHARALGAPRPLVLMSSGCKDYGVTARHGDAGLAPHTEDSPLDPPALVAGRARCALEALGHPDLFDGVVVRPTPLFGYGGSYYGVIFDALGQQLRKQQEEEEKKKSKDGAAEVTVIRVPGHADTIYHGCHVDDCADAYVALAAHADRAAVVRGRCYNVSAHRYETVGDILSALSGGAYEGLRIIASSPDEGEEIVDPTLRLLAPVLGYSQWVASDKIRALTGWSDRRPLFSEAPGLYRRAYEVAAGAGDAGVARIRDRVAGWVAEGIEFEGARSKAVGIGGE</sequence>
<dbReference type="InterPro" id="IPR036291">
    <property type="entry name" value="NAD(P)-bd_dom_sf"/>
</dbReference>
<dbReference type="Pfam" id="PF01370">
    <property type="entry name" value="Epimerase"/>
    <property type="match status" value="1"/>
</dbReference>
<evidence type="ECO:0000313" key="2">
    <source>
        <dbReference type="EMBL" id="GAP88747.1"/>
    </source>
</evidence>
<dbReference type="AlphaFoldDB" id="A0A1W2TKG0"/>
<name>A0A1W2TKG0_ROSNE</name>
<organism evidence="2">
    <name type="scientific">Rosellinia necatrix</name>
    <name type="common">White root-rot fungus</name>
    <dbReference type="NCBI Taxonomy" id="77044"/>
    <lineage>
        <taxon>Eukaryota</taxon>
        <taxon>Fungi</taxon>
        <taxon>Dikarya</taxon>
        <taxon>Ascomycota</taxon>
        <taxon>Pezizomycotina</taxon>
        <taxon>Sordariomycetes</taxon>
        <taxon>Xylariomycetidae</taxon>
        <taxon>Xylariales</taxon>
        <taxon>Xylariaceae</taxon>
        <taxon>Rosellinia</taxon>
    </lineage>
</organism>
<dbReference type="PANTHER" id="PTHR48079">
    <property type="entry name" value="PROTEIN YEEZ"/>
    <property type="match status" value="1"/>
</dbReference>
<accession>A0A1W2TKG0</accession>
<gene>
    <name evidence="2" type="ORF">SAMD00023353_1201690</name>
</gene>
<dbReference type="GO" id="GO:0005737">
    <property type="term" value="C:cytoplasm"/>
    <property type="evidence" value="ECO:0007669"/>
    <property type="project" value="TreeGrafter"/>
</dbReference>
<keyword evidence="3" id="KW-1185">Reference proteome</keyword>
<protein>
    <submittedName>
        <fullName evidence="2">Putative NAD-dependent epimerase dehydratase</fullName>
    </submittedName>
</protein>
<dbReference type="PANTHER" id="PTHR48079:SF6">
    <property type="entry name" value="NAD(P)-BINDING DOMAIN-CONTAINING PROTEIN-RELATED"/>
    <property type="match status" value="1"/>
</dbReference>
<evidence type="ECO:0000313" key="3">
    <source>
        <dbReference type="Proteomes" id="UP000054516"/>
    </source>
</evidence>